<sequence>MQNLEKFYGPNAGYVQELYERYQRDPESVDAATRATFDSWAAEDASAAASSRGTGAVSAPPAPAEALEDTPAYSRTQVMKIVAASTYAHAIREKGHLGAHLDPLGSEPIGDPALLPETYGLSQVDLAQLSPRVIGGHSAEGVENALEAVAALKRMYSGTISYEFDQVKSPDERRWLRDTVGLNLYHRDPKAADARKLLKRLTQIEVFERYIHQNYTGQKRFSIEGIDMLVPMLDEIISGAIDSETKEVVIGMAHRGRLNVLAHVLGKPYGAILAEFVHSKHEEGVPLTDSFGFGWTGDVKYHLGAEHLFGEGAAVDLKVILSPNPSHLEFVNPIIGGMSRASQEIRTVAGAPLQDVDKTLPILIHGDAAFPGEGVVAETMNLWHLRGYWVGGTIHIIANNQLGFTTDPEDSRSTPFASDLAKGFSIPIIHVNADDPYACLTAVRIAHAYRDQFHKDVVVDLVGYRRWGHNEGDEPAFTQPQMYEIIRTHPTVRELYARMLEQQKQIEPGEAEALVNDAFAVLEQAKREADEGVYTTQEQKLSKRVRPTLEVPPTMSAEQVRAYNDELLSWPKSFTPNSKLARILQRRATTLRPEGGIDWGQAEALAFASILAEGTPIRLTGQDVERGTFSHRNAVLHSSDSNETYIPLQHLLDSQASFSIYNSPLSEVGALGFEYGYSVHAPDTLVLWEAQFGDFSNVAQVIIDQFIASGRAKWKQNSSIVMLLPHGYEGQGPEHSSARLERYLQLAAQDNWRVANCSTAAQYYHLLRLQAHNLKNYPRPLIIMSPKALLRNAQSASKLEDLVQGTFQSVLDDQRANQRPKDVRRVILCTGKIAIDLLAHDSRAHNDDIAIVRVEMLYPFPGEEIKKVLANYPHAREIIWVQEEPRNMGAWSYISPRLSDIVDNTVTIDVISRPERSSPAAGFWDLYIAEQEKIIKEASTLPLKQPGGNYVR</sequence>
<evidence type="ECO:0000256" key="1">
    <source>
        <dbReference type="ARBA" id="ARBA00001964"/>
    </source>
</evidence>
<dbReference type="PANTHER" id="PTHR23152:SF4">
    <property type="entry name" value="2-OXOADIPATE DEHYDROGENASE COMPLEX COMPONENT E1"/>
    <property type="match status" value="1"/>
</dbReference>
<dbReference type="InterPro" id="IPR031717">
    <property type="entry name" value="ODO-1/KGD_C"/>
</dbReference>
<evidence type="ECO:0000313" key="8">
    <source>
        <dbReference type="Proteomes" id="UP000635565"/>
    </source>
</evidence>
<keyword evidence="8" id="KW-1185">Reference proteome</keyword>
<feature type="domain" description="Transketolase-like pyrimidine-binding" evidence="6">
    <location>
        <begin position="597"/>
        <end position="792"/>
    </location>
</feature>
<accession>A0ABQ3VAL6</accession>
<dbReference type="NCBIfam" id="TIGR00239">
    <property type="entry name" value="2oxo_dh_E1"/>
    <property type="match status" value="1"/>
</dbReference>
<dbReference type="Pfam" id="PF02779">
    <property type="entry name" value="Transket_pyr"/>
    <property type="match status" value="1"/>
</dbReference>
<evidence type="ECO:0000313" key="7">
    <source>
        <dbReference type="EMBL" id="GHO82927.1"/>
    </source>
</evidence>
<dbReference type="EMBL" id="BNJJ01000002">
    <property type="protein sequence ID" value="GHO82927.1"/>
    <property type="molecule type" value="Genomic_DNA"/>
</dbReference>
<dbReference type="Pfam" id="PF16078">
    <property type="entry name" value="2-oxogl_dehyd_N"/>
    <property type="match status" value="1"/>
</dbReference>
<dbReference type="CDD" id="cd02016">
    <property type="entry name" value="TPP_E1_OGDC_like"/>
    <property type="match status" value="1"/>
</dbReference>
<dbReference type="Gene3D" id="3.40.50.11610">
    <property type="entry name" value="Multifunctional 2-oxoglutarate metabolism enzyme, C-terminal domain"/>
    <property type="match status" value="1"/>
</dbReference>
<reference evidence="7 8" key="1">
    <citation type="journal article" date="2021" name="Int. J. Syst. Evol. Microbiol.">
        <title>Reticulibacter mediterranei gen. nov., sp. nov., within the new family Reticulibacteraceae fam. nov., and Ktedonospora formicarum gen. nov., sp. nov., Ktedonobacter robiniae sp. nov., Dictyobacter formicarum sp. nov. and Dictyobacter arantiisoli sp. nov., belonging to the class Ktedonobacteria.</title>
        <authorList>
            <person name="Yabe S."/>
            <person name="Zheng Y."/>
            <person name="Wang C.M."/>
            <person name="Sakai Y."/>
            <person name="Abe K."/>
            <person name="Yokota A."/>
            <person name="Donadio S."/>
            <person name="Cavaletti L."/>
            <person name="Monciardini P."/>
        </authorList>
    </citation>
    <scope>NUCLEOTIDE SEQUENCE [LARGE SCALE GENOMIC DNA]</scope>
    <source>
        <strain evidence="7 8">SOSP1-9</strain>
    </source>
</reference>
<evidence type="ECO:0000256" key="5">
    <source>
        <dbReference type="ARBA" id="ARBA00051911"/>
    </source>
</evidence>
<dbReference type="InterPro" id="IPR032106">
    <property type="entry name" value="2-oxogl_dehyd_N"/>
</dbReference>
<dbReference type="SUPFAM" id="SSF52518">
    <property type="entry name" value="Thiamin diphosphate-binding fold (THDP-binding)"/>
    <property type="match status" value="2"/>
</dbReference>
<dbReference type="Gene3D" id="3.40.50.12470">
    <property type="match status" value="1"/>
</dbReference>
<dbReference type="SMART" id="SM00861">
    <property type="entry name" value="Transket_pyr"/>
    <property type="match status" value="1"/>
</dbReference>
<evidence type="ECO:0000259" key="6">
    <source>
        <dbReference type="SMART" id="SM00861"/>
    </source>
</evidence>
<dbReference type="PANTHER" id="PTHR23152">
    <property type="entry name" value="2-OXOGLUTARATE DEHYDROGENASE"/>
    <property type="match status" value="1"/>
</dbReference>
<evidence type="ECO:0000256" key="2">
    <source>
        <dbReference type="ARBA" id="ARBA00012280"/>
    </source>
</evidence>
<keyword evidence="3" id="KW-0560">Oxidoreductase</keyword>
<comment type="cofactor">
    <cofactor evidence="1">
        <name>thiamine diphosphate</name>
        <dbReference type="ChEBI" id="CHEBI:58937"/>
    </cofactor>
</comment>
<comment type="caution">
    <text evidence="7">The sequence shown here is derived from an EMBL/GenBank/DDBJ whole genome shotgun (WGS) entry which is preliminary data.</text>
</comment>
<keyword evidence="4" id="KW-0786">Thiamine pyrophosphate</keyword>
<name>A0ABQ3VAL6_9CHLR</name>
<dbReference type="Gene3D" id="1.10.287.1150">
    <property type="entry name" value="TPP helical domain"/>
    <property type="match status" value="1"/>
</dbReference>
<dbReference type="PIRSF" id="PIRSF000157">
    <property type="entry name" value="Oxoglu_dh_E1"/>
    <property type="match status" value="1"/>
</dbReference>
<dbReference type="EC" id="1.2.4.2" evidence="2"/>
<dbReference type="InterPro" id="IPR005475">
    <property type="entry name" value="Transketolase-like_Pyr-bd"/>
</dbReference>
<proteinExistence type="predicted"/>
<dbReference type="Proteomes" id="UP000635565">
    <property type="component" value="Unassembled WGS sequence"/>
</dbReference>
<comment type="catalytic activity">
    <reaction evidence="5">
        <text>N(6)-[(R)-lipoyl]-L-lysyl-[protein] + 2-oxoglutarate + H(+) = N(6)-[(R)-S(8)-succinyldihydrolipoyl]-L-lysyl-[protein] + CO2</text>
        <dbReference type="Rhea" id="RHEA:12188"/>
        <dbReference type="Rhea" id="RHEA-COMP:10474"/>
        <dbReference type="Rhea" id="RHEA-COMP:20092"/>
        <dbReference type="ChEBI" id="CHEBI:15378"/>
        <dbReference type="ChEBI" id="CHEBI:16526"/>
        <dbReference type="ChEBI" id="CHEBI:16810"/>
        <dbReference type="ChEBI" id="CHEBI:83099"/>
        <dbReference type="ChEBI" id="CHEBI:83120"/>
        <dbReference type="EC" id="1.2.4.2"/>
    </reaction>
</comment>
<dbReference type="NCBIfam" id="NF008907">
    <property type="entry name" value="PRK12270.1"/>
    <property type="match status" value="1"/>
</dbReference>
<dbReference type="NCBIfam" id="NF006914">
    <property type="entry name" value="PRK09404.1"/>
    <property type="match status" value="1"/>
</dbReference>
<dbReference type="InterPro" id="IPR029061">
    <property type="entry name" value="THDP-binding"/>
</dbReference>
<evidence type="ECO:0000256" key="4">
    <source>
        <dbReference type="ARBA" id="ARBA00023052"/>
    </source>
</evidence>
<dbReference type="InterPro" id="IPR042179">
    <property type="entry name" value="KGD_C_sf"/>
</dbReference>
<dbReference type="Gene3D" id="3.40.50.970">
    <property type="match status" value="1"/>
</dbReference>
<dbReference type="Pfam" id="PF00676">
    <property type="entry name" value="E1_dh"/>
    <property type="match status" value="1"/>
</dbReference>
<organism evidence="7 8">
    <name type="scientific">Dictyobacter formicarum</name>
    <dbReference type="NCBI Taxonomy" id="2778368"/>
    <lineage>
        <taxon>Bacteria</taxon>
        <taxon>Bacillati</taxon>
        <taxon>Chloroflexota</taxon>
        <taxon>Ktedonobacteria</taxon>
        <taxon>Ktedonobacterales</taxon>
        <taxon>Dictyobacteraceae</taxon>
        <taxon>Dictyobacter</taxon>
    </lineage>
</organism>
<dbReference type="InterPro" id="IPR011603">
    <property type="entry name" value="2oxoglutarate_DH_E1"/>
</dbReference>
<gene>
    <name evidence="7" type="ORF">KSZ_09330</name>
</gene>
<dbReference type="RefSeq" id="WP_201360564.1">
    <property type="nucleotide sequence ID" value="NZ_BNJJ01000002.1"/>
</dbReference>
<dbReference type="InterPro" id="IPR001017">
    <property type="entry name" value="DH_E1"/>
</dbReference>
<dbReference type="Pfam" id="PF16870">
    <property type="entry name" value="OxoGdeHyase_C"/>
    <property type="match status" value="1"/>
</dbReference>
<evidence type="ECO:0000256" key="3">
    <source>
        <dbReference type="ARBA" id="ARBA00023002"/>
    </source>
</evidence>
<protein>
    <recommendedName>
        <fullName evidence="2">oxoglutarate dehydrogenase (succinyl-transferring)</fullName>
        <ecNumber evidence="2">1.2.4.2</ecNumber>
    </recommendedName>
</protein>